<feature type="transmembrane region" description="Helical" evidence="6">
    <location>
        <begin position="12"/>
        <end position="34"/>
    </location>
</feature>
<feature type="domain" description="Major facilitator superfamily (MFS) profile" evidence="7">
    <location>
        <begin position="219"/>
        <end position="417"/>
    </location>
</feature>
<feature type="transmembrane region" description="Helical" evidence="6">
    <location>
        <begin position="218"/>
        <end position="241"/>
    </location>
</feature>
<dbReference type="GO" id="GO:0022857">
    <property type="term" value="F:transmembrane transporter activity"/>
    <property type="evidence" value="ECO:0007669"/>
    <property type="project" value="InterPro"/>
</dbReference>
<dbReference type="PANTHER" id="PTHR23513">
    <property type="entry name" value="INTEGRAL MEMBRANE EFFLUX PROTEIN-RELATED"/>
    <property type="match status" value="1"/>
</dbReference>
<keyword evidence="2" id="KW-1003">Cell membrane</keyword>
<evidence type="ECO:0000256" key="2">
    <source>
        <dbReference type="ARBA" id="ARBA00022475"/>
    </source>
</evidence>
<sequence>MLTKTRAELAALVLANAISACGTAMTFLAVPWFVLHTTGSAVQTGLVATAETAGLVLSSAMSGPLIDRFGARRSGITADVVAFAAVAVIPVLHHLGLLALWHIVALALLLGLSRAPGDASRVTLLPSIVSRSSTPMERAASAYEGATRGARMLGGPLAGVLIVWLGVPPVLVVDALTFLLCAALVRFCVRPDETRERPTGRYLAELGEGLRTLRGDRLVLVFVIMTMVTNLLDAALVVVILPVYASEVLHSSVALGLLVGLPAGGALAGATLFGWLGPRLPRWQTFAICYLLMGCPRFFVLLAEPGLPVLIVTMFAAGIAGGAINPIMTTVEYQRIPEDKRGRVLGAGAAGAMLGMPVGTAAAGVLVTTAGLHGTIALLGTIYLAATLTVFVFPVWREMNAAEQAAVTSGTPSDQPH</sequence>
<protein>
    <submittedName>
        <fullName evidence="8">Predicted arabinose efflux permease, MFS family</fullName>
    </submittedName>
</protein>
<evidence type="ECO:0000256" key="5">
    <source>
        <dbReference type="ARBA" id="ARBA00023136"/>
    </source>
</evidence>
<dbReference type="PROSITE" id="PS51257">
    <property type="entry name" value="PROKAR_LIPOPROTEIN"/>
    <property type="match status" value="1"/>
</dbReference>
<dbReference type="GO" id="GO:0005886">
    <property type="term" value="C:plasma membrane"/>
    <property type="evidence" value="ECO:0007669"/>
    <property type="project" value="UniProtKB-SubCell"/>
</dbReference>
<proteinExistence type="predicted"/>
<dbReference type="RefSeq" id="WP_089956934.1">
    <property type="nucleotide sequence ID" value="NZ_FOFR01000017.1"/>
</dbReference>
<feature type="transmembrane region" description="Helical" evidence="6">
    <location>
        <begin position="349"/>
        <end position="370"/>
    </location>
</feature>
<keyword evidence="9" id="KW-1185">Reference proteome</keyword>
<evidence type="ECO:0000256" key="6">
    <source>
        <dbReference type="SAM" id="Phobius"/>
    </source>
</evidence>
<dbReference type="PROSITE" id="PS50850">
    <property type="entry name" value="MFS"/>
    <property type="match status" value="1"/>
</dbReference>
<dbReference type="InterPro" id="IPR011701">
    <property type="entry name" value="MFS"/>
</dbReference>
<evidence type="ECO:0000256" key="1">
    <source>
        <dbReference type="ARBA" id="ARBA00004651"/>
    </source>
</evidence>
<evidence type="ECO:0000256" key="4">
    <source>
        <dbReference type="ARBA" id="ARBA00022989"/>
    </source>
</evidence>
<keyword evidence="5 6" id="KW-0472">Membrane</keyword>
<feature type="transmembrane region" description="Helical" evidence="6">
    <location>
        <begin position="161"/>
        <end position="189"/>
    </location>
</feature>
<name>A0A1H9SZ40_9PSEU</name>
<feature type="transmembrane region" description="Helical" evidence="6">
    <location>
        <begin position="46"/>
        <end position="66"/>
    </location>
</feature>
<organism evidence="8 9">
    <name type="scientific">Lentzea xinjiangensis</name>
    <dbReference type="NCBI Taxonomy" id="402600"/>
    <lineage>
        <taxon>Bacteria</taxon>
        <taxon>Bacillati</taxon>
        <taxon>Actinomycetota</taxon>
        <taxon>Actinomycetes</taxon>
        <taxon>Pseudonocardiales</taxon>
        <taxon>Pseudonocardiaceae</taxon>
        <taxon>Lentzea</taxon>
    </lineage>
</organism>
<dbReference type="EMBL" id="FOFR01000017">
    <property type="protein sequence ID" value="SER90290.1"/>
    <property type="molecule type" value="Genomic_DNA"/>
</dbReference>
<feature type="transmembrane region" description="Helical" evidence="6">
    <location>
        <begin position="78"/>
        <end position="104"/>
    </location>
</feature>
<keyword evidence="4 6" id="KW-1133">Transmembrane helix</keyword>
<accession>A0A1H9SZ40</accession>
<reference evidence="9" key="1">
    <citation type="submission" date="2016-10" db="EMBL/GenBank/DDBJ databases">
        <authorList>
            <person name="Varghese N."/>
            <person name="Submissions S."/>
        </authorList>
    </citation>
    <scope>NUCLEOTIDE SEQUENCE [LARGE SCALE GENOMIC DNA]</scope>
    <source>
        <strain evidence="9">CGMCC 4.3525</strain>
    </source>
</reference>
<dbReference type="Proteomes" id="UP000199352">
    <property type="component" value="Unassembled WGS sequence"/>
</dbReference>
<dbReference type="AlphaFoldDB" id="A0A1H9SZ40"/>
<dbReference type="CDD" id="cd06173">
    <property type="entry name" value="MFS_MefA_like"/>
    <property type="match status" value="1"/>
</dbReference>
<dbReference type="PANTHER" id="PTHR23513:SF11">
    <property type="entry name" value="STAPHYLOFERRIN A TRANSPORTER"/>
    <property type="match status" value="1"/>
</dbReference>
<gene>
    <name evidence="8" type="ORF">SAMN05216188_11768</name>
</gene>
<dbReference type="OrthoDB" id="9793136at2"/>
<dbReference type="STRING" id="402600.SAMN05216188_11768"/>
<evidence type="ECO:0000313" key="9">
    <source>
        <dbReference type="Proteomes" id="UP000199352"/>
    </source>
</evidence>
<dbReference type="SUPFAM" id="SSF103473">
    <property type="entry name" value="MFS general substrate transporter"/>
    <property type="match status" value="1"/>
</dbReference>
<evidence type="ECO:0000259" key="7">
    <source>
        <dbReference type="PROSITE" id="PS50850"/>
    </source>
</evidence>
<feature type="transmembrane region" description="Helical" evidence="6">
    <location>
        <begin position="253"/>
        <end position="276"/>
    </location>
</feature>
<dbReference type="InterPro" id="IPR020846">
    <property type="entry name" value="MFS_dom"/>
</dbReference>
<comment type="subcellular location">
    <subcellularLocation>
        <location evidence="1">Cell membrane</location>
        <topology evidence="1">Multi-pass membrane protein</topology>
    </subcellularLocation>
</comment>
<dbReference type="InterPro" id="IPR036259">
    <property type="entry name" value="MFS_trans_sf"/>
</dbReference>
<evidence type="ECO:0000256" key="3">
    <source>
        <dbReference type="ARBA" id="ARBA00022692"/>
    </source>
</evidence>
<feature type="transmembrane region" description="Helical" evidence="6">
    <location>
        <begin position="309"/>
        <end position="328"/>
    </location>
</feature>
<evidence type="ECO:0000313" key="8">
    <source>
        <dbReference type="EMBL" id="SER90290.1"/>
    </source>
</evidence>
<dbReference type="Gene3D" id="1.20.1250.20">
    <property type="entry name" value="MFS general substrate transporter like domains"/>
    <property type="match status" value="1"/>
</dbReference>
<feature type="transmembrane region" description="Helical" evidence="6">
    <location>
        <begin position="376"/>
        <end position="396"/>
    </location>
</feature>
<dbReference type="Pfam" id="PF07690">
    <property type="entry name" value="MFS_1"/>
    <property type="match status" value="1"/>
</dbReference>
<keyword evidence="3 6" id="KW-0812">Transmembrane</keyword>